<dbReference type="InterPro" id="IPR015943">
    <property type="entry name" value="WD40/YVTN_repeat-like_dom_sf"/>
</dbReference>
<dbReference type="EMBL" id="CP000113">
    <property type="protein sequence ID" value="ABF86956.1"/>
    <property type="molecule type" value="Genomic_DNA"/>
</dbReference>
<sequence>MRCAAGIPSPLCATTPVTSRAVVSNREVGVSGLRSMVLGACLWVGCSSSVENGAAPPVETPADVTQTPTPGAETPAPQEPTPEPQVPPPATSAACSGPDGTARLAWSYDAAWNRTVDFRGAMDGDGHTYWTECESSYWVDKDPSQLACQLVSVTSEGTERYRRDLPPPGAWGVHTVAGGQLFVTGRLALLSARDSTTGQERWSVSLGAVKDEDPQAHHGLRIASLVLSPPYLIALVHDMFGDAGAEDLLVAVHAETGAVAWKEPVPPVHAPLVVDTEGNVYGGASDVLEQRTELFSYAADGQLRWRTQRTGVLEPTAVDGGTLMLGRAELVDAATGAPIATLATASAESFYYSLGRSSSTFGRTAMQADRLLVLPDMRCTTEGCPTTTHPGGTFLYGLDPSSGAVRWHRAVGTWPMSPLLTQRGSLLLVDRPVAETCGEHACTGEEAALGSFLRELDQDGNELSACALLGKAPYITPPALHRGRVVLGAWTNWNASNDWTQRMSIRAFDMTAPAEPASSGWVSAGGGNSRSGQTKPTGAAAQARAPGR</sequence>
<evidence type="ECO:0000256" key="1">
    <source>
        <dbReference type="SAM" id="MobiDB-lite"/>
    </source>
</evidence>
<dbReference type="SUPFAM" id="SSF50998">
    <property type="entry name" value="Quinoprotein alcohol dehydrogenase-like"/>
    <property type="match status" value="1"/>
</dbReference>
<dbReference type="Pfam" id="PF13360">
    <property type="entry name" value="PQQ_2"/>
    <property type="match status" value="1"/>
</dbReference>
<dbReference type="Gene3D" id="2.130.10.10">
    <property type="entry name" value="YVTN repeat-like/Quinoprotein amine dehydrogenase"/>
    <property type="match status" value="1"/>
</dbReference>
<feature type="compositionally biased region" description="Low complexity" evidence="1">
    <location>
        <begin position="65"/>
        <end position="76"/>
    </location>
</feature>
<accession>Q1DCF1</accession>
<keyword evidence="4" id="KW-1185">Reference proteome</keyword>
<organism evidence="3 4">
    <name type="scientific">Myxococcus xanthus (strain DK1622)</name>
    <dbReference type="NCBI Taxonomy" id="246197"/>
    <lineage>
        <taxon>Bacteria</taxon>
        <taxon>Pseudomonadati</taxon>
        <taxon>Myxococcota</taxon>
        <taxon>Myxococcia</taxon>
        <taxon>Myxococcales</taxon>
        <taxon>Cystobacterineae</taxon>
        <taxon>Myxococcaceae</taxon>
        <taxon>Myxococcus</taxon>
    </lineage>
</organism>
<protein>
    <recommendedName>
        <fullName evidence="2">Pyrrolo-quinoline quinone repeat domain-containing protein</fullName>
    </recommendedName>
</protein>
<feature type="compositionally biased region" description="Pro residues" evidence="1">
    <location>
        <begin position="77"/>
        <end position="90"/>
    </location>
</feature>
<feature type="region of interest" description="Disordered" evidence="1">
    <location>
        <begin position="54"/>
        <end position="97"/>
    </location>
</feature>
<reference evidence="3 4" key="1">
    <citation type="journal article" date="2006" name="Proc. Natl. Acad. Sci. U.S.A.">
        <title>Evolution of sensory complexity recorded in a myxobacterial genome.</title>
        <authorList>
            <person name="Goldman B.S."/>
            <person name="Nierman W.C."/>
            <person name="Kaiser D."/>
            <person name="Slater S.C."/>
            <person name="Durkin A.S."/>
            <person name="Eisen J.A."/>
            <person name="Ronning C.M."/>
            <person name="Barbazuk W.B."/>
            <person name="Blanchard M."/>
            <person name="Field C."/>
            <person name="Halling C."/>
            <person name="Hinkle G."/>
            <person name="Iartchuk O."/>
            <person name="Kim H.S."/>
            <person name="Mackenzie C."/>
            <person name="Madupu R."/>
            <person name="Miller N."/>
            <person name="Shvartsbeyn A."/>
            <person name="Sullivan S.A."/>
            <person name="Vaudin M."/>
            <person name="Wiegand R."/>
            <person name="Kaplan H.B."/>
        </authorList>
    </citation>
    <scope>NUCLEOTIDE SEQUENCE [LARGE SCALE GENOMIC DNA]</scope>
    <source>
        <strain evidence="4">DK1622</strain>
    </source>
</reference>
<dbReference type="OrthoDB" id="5523592at2"/>
<dbReference type="InterPro" id="IPR011047">
    <property type="entry name" value="Quinoprotein_ADH-like_sf"/>
</dbReference>
<dbReference type="InterPro" id="IPR002372">
    <property type="entry name" value="PQQ_rpt_dom"/>
</dbReference>
<dbReference type="Proteomes" id="UP000002402">
    <property type="component" value="Chromosome"/>
</dbReference>
<feature type="domain" description="Pyrrolo-quinoline quinone repeat" evidence="2">
    <location>
        <begin position="156"/>
        <end position="307"/>
    </location>
</feature>
<gene>
    <name evidence="3" type="ordered locus">MXAN_1415</name>
</gene>
<dbReference type="AlphaFoldDB" id="Q1DCF1"/>
<feature type="region of interest" description="Disordered" evidence="1">
    <location>
        <begin position="516"/>
        <end position="548"/>
    </location>
</feature>
<evidence type="ECO:0000259" key="2">
    <source>
        <dbReference type="Pfam" id="PF13360"/>
    </source>
</evidence>
<dbReference type="EnsemblBacteria" id="ABF86956">
    <property type="protein sequence ID" value="ABF86956"/>
    <property type="gene ID" value="MXAN_1415"/>
</dbReference>
<dbReference type="eggNOG" id="COG1520">
    <property type="taxonomic scope" value="Bacteria"/>
</dbReference>
<dbReference type="KEGG" id="mxa:MXAN_1415"/>
<proteinExistence type="predicted"/>
<name>Q1DCF1_MYXXD</name>
<dbReference type="HOGENOM" id="CLU_583715_0_0_7"/>
<evidence type="ECO:0000313" key="4">
    <source>
        <dbReference type="Proteomes" id="UP000002402"/>
    </source>
</evidence>
<evidence type="ECO:0000313" key="3">
    <source>
        <dbReference type="EMBL" id="ABF86956.1"/>
    </source>
</evidence>
<dbReference type="PANTHER" id="PTHR34512">
    <property type="entry name" value="CELL SURFACE PROTEIN"/>
    <property type="match status" value="1"/>
</dbReference>
<dbReference type="STRING" id="246197.MXAN_1415"/>
<dbReference type="PANTHER" id="PTHR34512:SF30">
    <property type="entry name" value="OUTER MEMBRANE PROTEIN ASSEMBLY FACTOR BAMB"/>
    <property type="match status" value="1"/>
</dbReference>